<dbReference type="PANTHER" id="PTHR30006">
    <property type="entry name" value="THIAMINE-BINDING PERIPLASMIC PROTEIN-RELATED"/>
    <property type="match status" value="1"/>
</dbReference>
<dbReference type="RefSeq" id="WP_338292281.1">
    <property type="nucleotide sequence ID" value="NZ_AP027272.1"/>
</dbReference>
<protein>
    <submittedName>
        <fullName evidence="5">Iron deficiency-induced protein A</fullName>
    </submittedName>
</protein>
<feature type="chain" id="PRO_5041336187" evidence="4">
    <location>
        <begin position="21"/>
        <end position="336"/>
    </location>
</feature>
<feature type="binding site" evidence="3">
    <location>
        <position position="218"/>
    </location>
    <ligand>
        <name>Fe cation</name>
        <dbReference type="ChEBI" id="CHEBI:24875"/>
    </ligand>
</feature>
<dbReference type="PANTHER" id="PTHR30006:SF15">
    <property type="entry name" value="IRON-UTILIZATION PERIPLASMIC PROTEIN"/>
    <property type="match status" value="1"/>
</dbReference>
<comment type="similarity">
    <text evidence="1">Belongs to the bacterial solute-binding protein 1 family.</text>
</comment>
<dbReference type="PIRSF" id="PIRSF002825">
    <property type="entry name" value="CfbpA"/>
    <property type="match status" value="1"/>
</dbReference>
<dbReference type="SUPFAM" id="SSF53850">
    <property type="entry name" value="Periplasmic binding protein-like II"/>
    <property type="match status" value="1"/>
</dbReference>
<keyword evidence="2 4" id="KW-0732">Signal</keyword>
<evidence type="ECO:0000313" key="5">
    <source>
        <dbReference type="EMBL" id="BDX06251.1"/>
    </source>
</evidence>
<dbReference type="KEGG" id="pmaw:MACH26_17720"/>
<keyword evidence="3" id="KW-0479">Metal-binding</keyword>
<evidence type="ECO:0000313" key="6">
    <source>
        <dbReference type="Proteomes" id="UP001333710"/>
    </source>
</evidence>
<evidence type="ECO:0000256" key="2">
    <source>
        <dbReference type="ARBA" id="ARBA00022729"/>
    </source>
</evidence>
<dbReference type="Pfam" id="PF13343">
    <property type="entry name" value="SBP_bac_6"/>
    <property type="match status" value="1"/>
</dbReference>
<evidence type="ECO:0000256" key="3">
    <source>
        <dbReference type="PIRSR" id="PIRSR002825-1"/>
    </source>
</evidence>
<dbReference type="CDD" id="cd13542">
    <property type="entry name" value="PBP2_FutA1_ilke"/>
    <property type="match status" value="1"/>
</dbReference>
<dbReference type="InterPro" id="IPR026045">
    <property type="entry name" value="Ferric-bd"/>
</dbReference>
<dbReference type="Proteomes" id="UP001333710">
    <property type="component" value="Chromosome"/>
</dbReference>
<dbReference type="GO" id="GO:0030288">
    <property type="term" value="C:outer membrane-bounded periplasmic space"/>
    <property type="evidence" value="ECO:0007669"/>
    <property type="project" value="TreeGrafter"/>
</dbReference>
<feature type="binding site" evidence="3">
    <location>
        <position position="217"/>
    </location>
    <ligand>
        <name>Fe cation</name>
        <dbReference type="ChEBI" id="CHEBI:24875"/>
    </ligand>
</feature>
<dbReference type="Gene3D" id="3.40.190.10">
    <property type="entry name" value="Periplasmic binding protein-like II"/>
    <property type="match status" value="2"/>
</dbReference>
<reference evidence="5" key="1">
    <citation type="submission" date="2023-01" db="EMBL/GenBank/DDBJ databases">
        <title>Complete genome sequence of Planctobacterium marinum strain Dej080120_11.</title>
        <authorList>
            <person name="Ueki S."/>
            <person name="Maruyama F."/>
        </authorList>
    </citation>
    <scope>NUCLEOTIDE SEQUENCE</scope>
    <source>
        <strain evidence="5">Dej080120_11</strain>
    </source>
</reference>
<dbReference type="EMBL" id="AP027272">
    <property type="protein sequence ID" value="BDX06251.1"/>
    <property type="molecule type" value="Genomic_DNA"/>
</dbReference>
<keyword evidence="3" id="KW-0408">Iron</keyword>
<organism evidence="5 6">
    <name type="scientific">Planctobacterium marinum</name>
    <dbReference type="NCBI Taxonomy" id="1631968"/>
    <lineage>
        <taxon>Bacteria</taxon>
        <taxon>Pseudomonadati</taxon>
        <taxon>Pseudomonadota</taxon>
        <taxon>Gammaproteobacteria</taxon>
        <taxon>Alteromonadales</taxon>
        <taxon>Alteromonadaceae</taxon>
        <taxon>Planctobacterium</taxon>
    </lineage>
</organism>
<accession>A0AA48HK64</accession>
<keyword evidence="6" id="KW-1185">Reference proteome</keyword>
<feature type="signal peptide" evidence="4">
    <location>
        <begin position="1"/>
        <end position="20"/>
    </location>
</feature>
<evidence type="ECO:0000256" key="4">
    <source>
        <dbReference type="SAM" id="SignalP"/>
    </source>
</evidence>
<evidence type="ECO:0000256" key="1">
    <source>
        <dbReference type="ARBA" id="ARBA00008520"/>
    </source>
</evidence>
<dbReference type="GO" id="GO:0046872">
    <property type="term" value="F:metal ion binding"/>
    <property type="evidence" value="ECO:0007669"/>
    <property type="project" value="UniProtKB-KW"/>
</dbReference>
<sequence>MKKIILTASLLISALSPVIAAEVNVYSARKEELIKPLLDEFEKAQNVKVNLITGKADALISRVASEGQFSPADVLLTTDVGRLQRAKEMSLLVATDSRVLEERIAANFRDEEGFWFALTKRARPIMYHPERVNPDELGSILDLTDSKWKGRICIRSSNNIYNQSMIASMIAKFGEQRVQQWANDFVKNFARKPKGGDRDQIKAVVAGQCDIAIANTYYLAGMLADTDSENQKIAEQLKVFWPDQQGSGAHINISGAAMLKHAPNKANALRLMEFLASESSQKWYADNNHEYPVVQGITMSALLAGFGEFKAEDVQLQQVGELNAAAIKLMDRAGWQ</sequence>
<dbReference type="AlphaFoldDB" id="A0AA48HK64"/>
<proteinExistence type="inferred from homology"/>
<name>A0AA48HK64_9ALTE</name>
<gene>
    <name evidence="5" type="primary">idiA</name>
    <name evidence="5" type="ORF">MACH26_17720</name>
</gene>